<sequence length="83" mass="9628">MMTMVSDTVGMDTTIIDMVTLVMEATDIRLSYMGVTDIMFLDMMDTNIWKCRNLRNKPRRINITLNGILKTIRNGIKILQWSI</sequence>
<evidence type="ECO:0000313" key="2">
    <source>
        <dbReference type="Proteomes" id="UP000887013"/>
    </source>
</evidence>
<keyword evidence="2" id="KW-1185">Reference proteome</keyword>
<dbReference type="EMBL" id="BMAW01096615">
    <property type="protein sequence ID" value="GFS75511.1"/>
    <property type="molecule type" value="Genomic_DNA"/>
</dbReference>
<accession>A0A8X6T5N4</accession>
<dbReference type="Proteomes" id="UP000887013">
    <property type="component" value="Unassembled WGS sequence"/>
</dbReference>
<organism evidence="1 2">
    <name type="scientific">Nephila pilipes</name>
    <name type="common">Giant wood spider</name>
    <name type="synonym">Nephila maculata</name>
    <dbReference type="NCBI Taxonomy" id="299642"/>
    <lineage>
        <taxon>Eukaryota</taxon>
        <taxon>Metazoa</taxon>
        <taxon>Ecdysozoa</taxon>
        <taxon>Arthropoda</taxon>
        <taxon>Chelicerata</taxon>
        <taxon>Arachnida</taxon>
        <taxon>Araneae</taxon>
        <taxon>Araneomorphae</taxon>
        <taxon>Entelegynae</taxon>
        <taxon>Araneoidea</taxon>
        <taxon>Nephilidae</taxon>
        <taxon>Nephila</taxon>
    </lineage>
</organism>
<evidence type="ECO:0000313" key="1">
    <source>
        <dbReference type="EMBL" id="GFS75511.1"/>
    </source>
</evidence>
<dbReference type="AlphaFoldDB" id="A0A8X6T5N4"/>
<protein>
    <submittedName>
        <fullName evidence="1">Uncharacterized protein</fullName>
    </submittedName>
</protein>
<name>A0A8X6T5N4_NEPPI</name>
<comment type="caution">
    <text evidence="1">The sequence shown here is derived from an EMBL/GenBank/DDBJ whole genome shotgun (WGS) entry which is preliminary data.</text>
</comment>
<proteinExistence type="predicted"/>
<gene>
    <name evidence="1" type="ORF">NPIL_478771</name>
</gene>
<reference evidence="1" key="1">
    <citation type="submission" date="2020-08" db="EMBL/GenBank/DDBJ databases">
        <title>Multicomponent nature underlies the extraordinary mechanical properties of spider dragline silk.</title>
        <authorList>
            <person name="Kono N."/>
            <person name="Nakamura H."/>
            <person name="Mori M."/>
            <person name="Yoshida Y."/>
            <person name="Ohtoshi R."/>
            <person name="Malay A.D."/>
            <person name="Moran D.A.P."/>
            <person name="Tomita M."/>
            <person name="Numata K."/>
            <person name="Arakawa K."/>
        </authorList>
    </citation>
    <scope>NUCLEOTIDE SEQUENCE</scope>
</reference>